<dbReference type="Proteomes" id="UP000076584">
    <property type="component" value="Unassembled WGS sequence"/>
</dbReference>
<comment type="caution">
    <text evidence="1">The sequence shown here is derived from an EMBL/GenBank/DDBJ whole genome shotgun (WGS) entry which is preliminary data.</text>
</comment>
<organism evidence="1 2">
    <name type="scientific">Colletotrichum incanum</name>
    <name type="common">Soybean anthracnose fungus</name>
    <dbReference type="NCBI Taxonomy" id="1573173"/>
    <lineage>
        <taxon>Eukaryota</taxon>
        <taxon>Fungi</taxon>
        <taxon>Dikarya</taxon>
        <taxon>Ascomycota</taxon>
        <taxon>Pezizomycotina</taxon>
        <taxon>Sordariomycetes</taxon>
        <taxon>Hypocreomycetidae</taxon>
        <taxon>Glomerellales</taxon>
        <taxon>Glomerellaceae</taxon>
        <taxon>Colletotrichum</taxon>
        <taxon>Colletotrichum spaethianum species complex</taxon>
    </lineage>
</organism>
<evidence type="ECO:0000313" key="1">
    <source>
        <dbReference type="EMBL" id="KZL70640.1"/>
    </source>
</evidence>
<gene>
    <name evidence="1" type="ORF">CI238_01564</name>
</gene>
<dbReference type="OrthoDB" id="5236983at2759"/>
<sequence length="272" mass="30565">MTRQAEMTELKRARFLPQHCSHHSWKAHQNDHLLQPQSYNINDVAITLSESILGPIQWTTCEKSLKNTVARVLSDQGADPNVVSAGTIFSLMKAIDELCFLGLLFPTPQINHASHPVFLEVGQGRGRVGWTQPLRTSKPGGPSIVIRLSTARYHVDGTSTRLPLKELVQIAVHEMVHAYLLLFSCRQEQCEVDFEVMHRNADGGGHGLAFVALLKAVVCQIQSWAPELREFGLTDEAIHPYEDFGLELWKRGDRISSRSKGQRVWWLAAKPM</sequence>
<protein>
    <submittedName>
        <fullName evidence="1">Uncharacterized protein</fullName>
    </submittedName>
</protein>
<dbReference type="EMBL" id="LFIW01002438">
    <property type="protein sequence ID" value="KZL70640.1"/>
    <property type="molecule type" value="Genomic_DNA"/>
</dbReference>
<name>A0A166SES5_COLIC</name>
<evidence type="ECO:0000313" key="2">
    <source>
        <dbReference type="Proteomes" id="UP000076584"/>
    </source>
</evidence>
<keyword evidence="2" id="KW-1185">Reference proteome</keyword>
<accession>A0A166SES5</accession>
<reference evidence="1 2" key="1">
    <citation type="submission" date="2015-06" db="EMBL/GenBank/DDBJ databases">
        <title>Survival trade-offs in plant roots during colonization by closely related pathogenic and mutualistic fungi.</title>
        <authorList>
            <person name="Hacquard S."/>
            <person name="Kracher B."/>
            <person name="Hiruma K."/>
            <person name="Weinman A."/>
            <person name="Muench P."/>
            <person name="Garrido Oter R."/>
            <person name="Ver Loren van Themaat E."/>
            <person name="Dallerey J.-F."/>
            <person name="Damm U."/>
            <person name="Henrissat B."/>
            <person name="Lespinet O."/>
            <person name="Thon M."/>
            <person name="Kemen E."/>
            <person name="McHardy A.C."/>
            <person name="Schulze-Lefert P."/>
            <person name="O'Connell R.J."/>
        </authorList>
    </citation>
    <scope>NUCLEOTIDE SEQUENCE [LARGE SCALE GENOMIC DNA]</scope>
    <source>
        <strain evidence="1 2">MAFF 238704</strain>
    </source>
</reference>
<dbReference type="AlphaFoldDB" id="A0A166SES5"/>
<proteinExistence type="predicted"/>